<dbReference type="FunFam" id="2.60.40.10:FF:000648">
    <property type="entry name" value="Intercellular adhesion molecule 1"/>
    <property type="match status" value="1"/>
</dbReference>
<evidence type="ECO:0000256" key="1">
    <source>
        <dbReference type="ARBA" id="ARBA00004479"/>
    </source>
</evidence>
<dbReference type="GO" id="GO:1900027">
    <property type="term" value="P:regulation of ruffle assembly"/>
    <property type="evidence" value="ECO:0007669"/>
    <property type="project" value="Ensembl"/>
</dbReference>
<evidence type="ECO:0000256" key="8">
    <source>
        <dbReference type="ARBA" id="ARBA00022989"/>
    </source>
</evidence>
<evidence type="ECO:0000256" key="3">
    <source>
        <dbReference type="ARBA" id="ARBA00022692"/>
    </source>
</evidence>
<evidence type="ECO:0000256" key="16">
    <source>
        <dbReference type="SAM" id="Phobius"/>
    </source>
</evidence>
<dbReference type="InterPro" id="IPR013783">
    <property type="entry name" value="Ig-like_fold"/>
</dbReference>
<evidence type="ECO:0000256" key="2">
    <source>
        <dbReference type="ARBA" id="ARBA00005925"/>
    </source>
</evidence>
<dbReference type="GO" id="GO:0046813">
    <property type="term" value="P:receptor-mediated virion attachment to host cell"/>
    <property type="evidence" value="ECO:0007669"/>
    <property type="project" value="Ensembl"/>
</dbReference>
<dbReference type="GO" id="GO:0071333">
    <property type="term" value="P:cellular response to glucose stimulus"/>
    <property type="evidence" value="ECO:0007669"/>
    <property type="project" value="Ensembl"/>
</dbReference>
<dbReference type="GO" id="GO:0070062">
    <property type="term" value="C:extracellular exosome"/>
    <property type="evidence" value="ECO:0007669"/>
    <property type="project" value="Ensembl"/>
</dbReference>
<dbReference type="GO" id="GO:0061028">
    <property type="term" value="P:establishment of endothelial barrier"/>
    <property type="evidence" value="ECO:0007669"/>
    <property type="project" value="Ensembl"/>
</dbReference>
<reference evidence="19" key="3">
    <citation type="submission" date="2025-09" db="UniProtKB">
        <authorList>
            <consortium name="Ensembl"/>
        </authorList>
    </citation>
    <scope>IDENTIFICATION</scope>
</reference>
<keyword evidence="7" id="KW-0130">Cell adhesion</keyword>
<dbReference type="GO" id="GO:0002457">
    <property type="term" value="P:T cell antigen processing and presentation"/>
    <property type="evidence" value="ECO:0007669"/>
    <property type="project" value="Ensembl"/>
</dbReference>
<evidence type="ECO:0000256" key="15">
    <source>
        <dbReference type="ARBA" id="ARBA00040566"/>
    </source>
</evidence>
<dbReference type="GO" id="GO:0033627">
    <property type="term" value="P:cell adhesion mediated by integrin"/>
    <property type="evidence" value="ECO:0007669"/>
    <property type="project" value="Ensembl"/>
</dbReference>
<dbReference type="GO" id="GO:0072683">
    <property type="term" value="P:T cell extravasation"/>
    <property type="evidence" value="ECO:0007669"/>
    <property type="project" value="Ensembl"/>
</dbReference>
<keyword evidence="10" id="KW-1015">Disulfide bond</keyword>
<evidence type="ECO:0000256" key="4">
    <source>
        <dbReference type="ARBA" id="ARBA00022729"/>
    </source>
</evidence>
<dbReference type="PROSITE" id="PS50835">
    <property type="entry name" value="IG_LIKE"/>
    <property type="match status" value="2"/>
</dbReference>
<evidence type="ECO:0000256" key="13">
    <source>
        <dbReference type="ARBA" id="ARBA00037418"/>
    </source>
</evidence>
<keyword evidence="3 16" id="KW-0812">Transmembrane</keyword>
<dbReference type="Pfam" id="PF21146">
    <property type="entry name" value="ICAM1_3_5_D2"/>
    <property type="match status" value="1"/>
</dbReference>
<evidence type="ECO:0000256" key="10">
    <source>
        <dbReference type="ARBA" id="ARBA00023157"/>
    </source>
</evidence>
<evidence type="ECO:0000256" key="14">
    <source>
        <dbReference type="ARBA" id="ARBA00038746"/>
    </source>
</evidence>
<dbReference type="InterPro" id="IPR013768">
    <property type="entry name" value="ICAM_N"/>
</dbReference>
<dbReference type="PANTHER" id="PTHR13771:SF18">
    <property type="entry name" value="INTERCELLULAR ADHESION MOLECULE 1"/>
    <property type="match status" value="1"/>
</dbReference>
<dbReference type="InterPro" id="IPR048679">
    <property type="entry name" value="ICAM1_3_5_D2"/>
</dbReference>
<reference evidence="19 20" key="1">
    <citation type="submission" date="2018-10" db="EMBL/GenBank/DDBJ databases">
        <title>Improved assembly of the deer mouse Peromyscus maniculatus genome.</title>
        <authorList>
            <person name="Lassance J.-M."/>
            <person name="Hoekstra H.E."/>
        </authorList>
    </citation>
    <scope>NUCLEOTIDE SEQUENCE [LARGE SCALE GENOMIC DNA]</scope>
</reference>
<dbReference type="FunFam" id="2.60.40.10:FF:000194">
    <property type="entry name" value="Intercellular adhesion molecule 1"/>
    <property type="match status" value="1"/>
</dbReference>
<evidence type="ECO:0000256" key="5">
    <source>
        <dbReference type="ARBA" id="ARBA00022737"/>
    </source>
</evidence>
<dbReference type="Proteomes" id="UP000694547">
    <property type="component" value="Chromosome 7"/>
</dbReference>
<evidence type="ECO:0000256" key="9">
    <source>
        <dbReference type="ARBA" id="ARBA00023136"/>
    </source>
</evidence>
<dbReference type="InterPro" id="IPR003987">
    <property type="entry name" value="ICAM_VCAM_N"/>
</dbReference>
<dbReference type="InterPro" id="IPR036179">
    <property type="entry name" value="Ig-like_dom_sf"/>
</dbReference>
<dbReference type="InterPro" id="IPR003988">
    <property type="entry name" value="ICAM"/>
</dbReference>
<dbReference type="FunFam" id="2.60.40.10:FF:000641">
    <property type="entry name" value="Intercellular adhesion molecule 1"/>
    <property type="match status" value="1"/>
</dbReference>
<accession>A0A8C8UB74</accession>
<evidence type="ECO:0000313" key="20">
    <source>
        <dbReference type="Proteomes" id="UP000694547"/>
    </source>
</evidence>
<evidence type="ECO:0000256" key="6">
    <source>
        <dbReference type="ARBA" id="ARBA00022843"/>
    </source>
</evidence>
<dbReference type="InterPro" id="IPR007110">
    <property type="entry name" value="Ig-like_dom"/>
</dbReference>
<keyword evidence="20" id="KW-1185">Reference proteome</keyword>
<feature type="signal peptide" evidence="17">
    <location>
        <begin position="1"/>
        <end position="27"/>
    </location>
</feature>
<dbReference type="GO" id="GO:1990830">
    <property type="term" value="P:cellular response to leukemia inhibitory factor"/>
    <property type="evidence" value="ECO:0007669"/>
    <property type="project" value="Ensembl"/>
</dbReference>
<keyword evidence="6" id="KW-0832">Ubl conjugation</keyword>
<feature type="chain" id="PRO_5034352048" description="Intercellular adhesion molecule 1" evidence="17">
    <location>
        <begin position="28"/>
        <end position="535"/>
    </location>
</feature>
<dbReference type="GO" id="GO:0002693">
    <property type="term" value="P:positive regulation of cellular extravasation"/>
    <property type="evidence" value="ECO:0007669"/>
    <property type="project" value="Ensembl"/>
</dbReference>
<dbReference type="GO" id="GO:0009897">
    <property type="term" value="C:external side of plasma membrane"/>
    <property type="evidence" value="ECO:0007669"/>
    <property type="project" value="Ensembl"/>
</dbReference>
<comment type="subcellular location">
    <subcellularLocation>
        <location evidence="1">Membrane</location>
        <topology evidence="1">Single-pass type I membrane protein</topology>
    </subcellularLocation>
</comment>
<feature type="transmembrane region" description="Helical" evidence="16">
    <location>
        <begin position="485"/>
        <end position="507"/>
    </location>
</feature>
<keyword evidence="8 16" id="KW-1133">Transmembrane helix</keyword>
<dbReference type="GO" id="GO:0022614">
    <property type="term" value="P:membrane to membrane docking"/>
    <property type="evidence" value="ECO:0007669"/>
    <property type="project" value="Ensembl"/>
</dbReference>
<evidence type="ECO:0000256" key="12">
    <source>
        <dbReference type="ARBA" id="ARBA00023319"/>
    </source>
</evidence>
<dbReference type="GO" id="GO:0005178">
    <property type="term" value="F:integrin binding"/>
    <property type="evidence" value="ECO:0007669"/>
    <property type="project" value="Ensembl"/>
</dbReference>
<keyword evidence="12" id="KW-0393">Immunoglobulin domain</keyword>
<dbReference type="PANTHER" id="PTHR13771">
    <property type="entry name" value="INTERCELLULAR ADHESION MOLECULE"/>
    <property type="match status" value="1"/>
</dbReference>
<dbReference type="GO" id="GO:1904646">
    <property type="term" value="P:cellular response to amyloid-beta"/>
    <property type="evidence" value="ECO:0007669"/>
    <property type="project" value="Ensembl"/>
</dbReference>
<protein>
    <recommendedName>
        <fullName evidence="15">Intercellular adhesion molecule 1</fullName>
    </recommendedName>
</protein>
<dbReference type="SMART" id="SM00409">
    <property type="entry name" value="IG"/>
    <property type="match status" value="4"/>
</dbReference>
<dbReference type="GO" id="GO:0007159">
    <property type="term" value="P:leukocyte cell-cell adhesion"/>
    <property type="evidence" value="ECO:0007669"/>
    <property type="project" value="Ensembl"/>
</dbReference>
<dbReference type="InterPro" id="IPR003599">
    <property type="entry name" value="Ig_sub"/>
</dbReference>
<keyword evidence="11" id="KW-0325">Glycoprotein</keyword>
<dbReference type="FunFam" id="2.60.40.10:FF:000338">
    <property type="entry name" value="intercellular adhesion molecule 5"/>
    <property type="match status" value="1"/>
</dbReference>
<reference evidence="19" key="2">
    <citation type="submission" date="2025-08" db="UniProtKB">
        <authorList>
            <consortium name="Ensembl"/>
        </authorList>
    </citation>
    <scope>IDENTIFICATION</scope>
</reference>
<dbReference type="GO" id="GO:1902042">
    <property type="term" value="P:negative regulation of extrinsic apoptotic signaling pathway via death domain receptors"/>
    <property type="evidence" value="ECO:0007669"/>
    <property type="project" value="Ensembl"/>
</dbReference>
<keyword evidence="9 16" id="KW-0472">Membrane</keyword>
<proteinExistence type="inferred from homology"/>
<name>A0A8C8UB74_PERMB</name>
<dbReference type="GeneTree" id="ENSGT00940000162311"/>
<comment type="subunit">
    <text evidence="14">Homodimer. Interacts with MUC1 and promotes cell aggregation in epithelial cells. Interacts with ARHGEF26/SGEF. Interacts (on T cell side) with CD81, CD247 and CD9 at immunological synapses between antigen-presenting cells and T cells.</text>
</comment>
<dbReference type="GO" id="GO:0001772">
    <property type="term" value="C:immunological synapse"/>
    <property type="evidence" value="ECO:0007669"/>
    <property type="project" value="Ensembl"/>
</dbReference>
<dbReference type="Ensembl" id="ENSPEMT00000032932.2">
    <property type="protein sequence ID" value="ENSPEMP00000028510.2"/>
    <property type="gene ID" value="ENSPEMG00000024025.2"/>
</dbReference>
<dbReference type="Pfam" id="PF03921">
    <property type="entry name" value="ICAM_N"/>
    <property type="match status" value="1"/>
</dbReference>
<dbReference type="AlphaFoldDB" id="A0A8C8UB74"/>
<dbReference type="PRINTS" id="PR01472">
    <property type="entry name" value="ICAMVCAM1"/>
</dbReference>
<comment type="function">
    <text evidence="13">ICAM proteins are ligands for the leukocyte adhesion protein LFA-1 (integrin alpha-L/beta-2). During leukocyte trans-endothelial migration, ICAM1 engagement promotes the assembly of endothelial apical cups through ARHGEF26/SGEF and RHOG activation.</text>
</comment>
<keyword evidence="5" id="KW-0677">Repeat</keyword>
<dbReference type="GO" id="GO:2000352">
    <property type="term" value="P:negative regulation of endothelial cell apoptotic process"/>
    <property type="evidence" value="ECO:0007669"/>
    <property type="project" value="Ensembl"/>
</dbReference>
<evidence type="ECO:0000256" key="17">
    <source>
        <dbReference type="SAM" id="SignalP"/>
    </source>
</evidence>
<dbReference type="GO" id="GO:0045121">
    <property type="term" value="C:membrane raft"/>
    <property type="evidence" value="ECO:0007669"/>
    <property type="project" value="Ensembl"/>
</dbReference>
<keyword evidence="4 17" id="KW-0732">Signal</keyword>
<dbReference type="FunFam" id="2.60.40.10:FF:000459">
    <property type="entry name" value="Intercellular adhesion molecule 1"/>
    <property type="match status" value="1"/>
</dbReference>
<evidence type="ECO:0000313" key="19">
    <source>
        <dbReference type="Ensembl" id="ENSPEMP00000028510.2"/>
    </source>
</evidence>
<dbReference type="PRINTS" id="PR01473">
    <property type="entry name" value="ICAM"/>
</dbReference>
<dbReference type="SUPFAM" id="SSF48726">
    <property type="entry name" value="Immunoglobulin"/>
    <property type="match status" value="5"/>
</dbReference>
<evidence type="ECO:0000256" key="7">
    <source>
        <dbReference type="ARBA" id="ARBA00022889"/>
    </source>
</evidence>
<feature type="domain" description="Ig-like" evidence="18">
    <location>
        <begin position="112"/>
        <end position="206"/>
    </location>
</feature>
<evidence type="ECO:0000259" key="18">
    <source>
        <dbReference type="PROSITE" id="PS50835"/>
    </source>
</evidence>
<feature type="domain" description="Ig-like" evidence="18">
    <location>
        <begin position="315"/>
        <end position="477"/>
    </location>
</feature>
<sequence>MARTRPRPALPLLLALVAAVIPGPGGAQVSIQLSETILPRGASLQVNCSSSCSEGLDLGLETQWSKVELQHGPNWKLFELSDIEEDSNLMCFGNCGTVQSSASATIILYSFPERVELDPLPAWQQVGKTLTLRCLVEGGAPRSQLSVVFFQGGEELHAEKLGVNSTNPNEITTKVLASRDNHGANFSCRTELDLRPQGLQVFLNVSEARQLRTFDLPGTSPKLNSSDLLEVGTRQKVVCYLDGLFPASEAQLHLELGGHTLTSKSTNRGDLVSATALVEVTPELEGTHQLRCVLELADQNREAEKTLNIYSFSAPVLTLSPSEVSEGSQVTVKCEAHGGAQVVRLSDAPPGDPSPQVSFTLNASADDDQRLFRCSAALKVAGQELLKNQTQKLHVLYGPWLDEGACPRNWTWLEGSQQTLKCEARGNPSPKVTCSRKADNARLPTGVVVTVTREMSGTYVCQATSSHGNVTREVSLTIYPPQNNLVIAILVILLLIVLLVGLTIYLYNRQRKIRRYELQRAQEEAMKLKAQAPPP</sequence>
<dbReference type="InterPro" id="IPR047012">
    <property type="entry name" value="ICAM_VCAM"/>
</dbReference>
<comment type="similarity">
    <text evidence="2">Belongs to the immunoglobulin superfamily. ICAM family.</text>
</comment>
<dbReference type="Gene3D" id="2.60.40.10">
    <property type="entry name" value="Immunoglobulins"/>
    <property type="match status" value="5"/>
</dbReference>
<organism evidence="19 20">
    <name type="scientific">Peromyscus maniculatus bairdii</name>
    <name type="common">Prairie deer mouse</name>
    <dbReference type="NCBI Taxonomy" id="230844"/>
    <lineage>
        <taxon>Eukaryota</taxon>
        <taxon>Metazoa</taxon>
        <taxon>Chordata</taxon>
        <taxon>Craniata</taxon>
        <taxon>Vertebrata</taxon>
        <taxon>Euteleostomi</taxon>
        <taxon>Mammalia</taxon>
        <taxon>Eutheria</taxon>
        <taxon>Euarchontoglires</taxon>
        <taxon>Glires</taxon>
        <taxon>Rodentia</taxon>
        <taxon>Myomorpha</taxon>
        <taxon>Muroidea</taxon>
        <taxon>Cricetidae</taxon>
        <taxon>Neotominae</taxon>
        <taxon>Peromyscus</taxon>
    </lineage>
</organism>
<dbReference type="GO" id="GO:0002291">
    <property type="term" value="P:T cell activation via T cell receptor contact with antigen bound to MHC molecule on antigen presenting cell"/>
    <property type="evidence" value="ECO:0007669"/>
    <property type="project" value="Ensembl"/>
</dbReference>
<evidence type="ECO:0000256" key="11">
    <source>
        <dbReference type="ARBA" id="ARBA00023180"/>
    </source>
</evidence>
<dbReference type="GO" id="GO:0070374">
    <property type="term" value="P:positive regulation of ERK1 and ERK2 cascade"/>
    <property type="evidence" value="ECO:0007669"/>
    <property type="project" value="Ensembl"/>
</dbReference>